<name>A0A1M2VJ51_TRAPU</name>
<protein>
    <submittedName>
        <fullName evidence="1">Uncharacterized protein</fullName>
    </submittedName>
</protein>
<accession>A0A1M2VJ51</accession>
<proteinExistence type="predicted"/>
<organism evidence="1 2">
    <name type="scientific">Trametes pubescens</name>
    <name type="common">White-rot fungus</name>
    <dbReference type="NCBI Taxonomy" id="154538"/>
    <lineage>
        <taxon>Eukaryota</taxon>
        <taxon>Fungi</taxon>
        <taxon>Dikarya</taxon>
        <taxon>Basidiomycota</taxon>
        <taxon>Agaricomycotina</taxon>
        <taxon>Agaricomycetes</taxon>
        <taxon>Polyporales</taxon>
        <taxon>Polyporaceae</taxon>
        <taxon>Trametes</taxon>
    </lineage>
</organism>
<evidence type="ECO:0000313" key="2">
    <source>
        <dbReference type="Proteomes" id="UP000184267"/>
    </source>
</evidence>
<feature type="non-terminal residue" evidence="1">
    <location>
        <position position="1"/>
    </location>
</feature>
<sequence>NVRPNDRAKAMWRTKIASSSPEAIRELSIGKMNFHDARGLLILHPCLQEETLLSPGAAPAGYAEREVEHLTLSELGSPYSV</sequence>
<keyword evidence="2" id="KW-1185">Reference proteome</keyword>
<evidence type="ECO:0000313" key="1">
    <source>
        <dbReference type="EMBL" id="OJT07602.1"/>
    </source>
</evidence>
<dbReference type="Proteomes" id="UP000184267">
    <property type="component" value="Unassembled WGS sequence"/>
</dbReference>
<comment type="caution">
    <text evidence="1">The sequence shown here is derived from an EMBL/GenBank/DDBJ whole genome shotgun (WGS) entry which is preliminary data.</text>
</comment>
<dbReference type="EMBL" id="MNAD01001164">
    <property type="protein sequence ID" value="OJT07602.1"/>
    <property type="molecule type" value="Genomic_DNA"/>
</dbReference>
<reference evidence="1 2" key="1">
    <citation type="submission" date="2016-10" db="EMBL/GenBank/DDBJ databases">
        <title>Genome sequence of the basidiomycete white-rot fungus Trametes pubescens.</title>
        <authorList>
            <person name="Makela M.R."/>
            <person name="Granchi Z."/>
            <person name="Peng M."/>
            <person name="De Vries R.P."/>
            <person name="Grigoriev I."/>
            <person name="Riley R."/>
            <person name="Hilden K."/>
        </authorList>
    </citation>
    <scope>NUCLEOTIDE SEQUENCE [LARGE SCALE GENOMIC DNA]</scope>
    <source>
        <strain evidence="1 2">FBCC735</strain>
    </source>
</reference>
<gene>
    <name evidence="1" type="ORF">TRAPUB_1544</name>
</gene>
<dbReference type="AlphaFoldDB" id="A0A1M2VJ51"/>